<evidence type="ECO:0000313" key="2">
    <source>
        <dbReference type="Proteomes" id="UP000321685"/>
    </source>
</evidence>
<dbReference type="RefSeq" id="WP_147102339.1">
    <property type="nucleotide sequence ID" value="NZ_BJVJ01000003.1"/>
</dbReference>
<reference evidence="1 2" key="1">
    <citation type="submission" date="2019-07" db="EMBL/GenBank/DDBJ databases">
        <title>Whole genome shotgun sequence of Pseudonocardia sulfidoxydans NBRC 16205.</title>
        <authorList>
            <person name="Hosoyama A."/>
            <person name="Uohara A."/>
            <person name="Ohji S."/>
            <person name="Ichikawa N."/>
        </authorList>
    </citation>
    <scope>NUCLEOTIDE SEQUENCE [LARGE SCALE GENOMIC DNA]</scope>
    <source>
        <strain evidence="1 2">NBRC 16205</strain>
    </source>
</reference>
<keyword evidence="2" id="KW-1185">Reference proteome</keyword>
<evidence type="ECO:0000313" key="1">
    <source>
        <dbReference type="EMBL" id="GEL21603.1"/>
    </source>
</evidence>
<gene>
    <name evidence="1" type="ORF">PSU4_05570</name>
</gene>
<comment type="caution">
    <text evidence="1">The sequence shown here is derived from an EMBL/GenBank/DDBJ whole genome shotgun (WGS) entry which is preliminary data.</text>
</comment>
<sequence>MTGDTGELHLRQLPDQLRALDPPVDPRVLELVDAEHARWRGLHDRLVALIVQLIDVATDATGGEHAVNDVITRMIGETTVGIDDLVGSGAAVDPAEIAALLRAHGSVGTVSSVGPTTTFRHACGSGGHYWRDNPDVATVAEGEVPGVPGGRPRYCARCIRSISSHAHGAWTVTPPDTPAETCTWRVTVAQ</sequence>
<dbReference type="AlphaFoldDB" id="A0A511DB47"/>
<proteinExistence type="predicted"/>
<name>A0A511DB47_9PSEU</name>
<organism evidence="1 2">
    <name type="scientific">Pseudonocardia sulfidoxydans NBRC 16205</name>
    <dbReference type="NCBI Taxonomy" id="1223511"/>
    <lineage>
        <taxon>Bacteria</taxon>
        <taxon>Bacillati</taxon>
        <taxon>Actinomycetota</taxon>
        <taxon>Actinomycetes</taxon>
        <taxon>Pseudonocardiales</taxon>
        <taxon>Pseudonocardiaceae</taxon>
        <taxon>Pseudonocardia</taxon>
    </lineage>
</organism>
<protein>
    <submittedName>
        <fullName evidence="1">Uncharacterized protein</fullName>
    </submittedName>
</protein>
<dbReference type="OrthoDB" id="3571103at2"/>
<accession>A0A511DB47</accession>
<dbReference type="Proteomes" id="UP000321685">
    <property type="component" value="Unassembled WGS sequence"/>
</dbReference>
<dbReference type="EMBL" id="BJVJ01000003">
    <property type="protein sequence ID" value="GEL21603.1"/>
    <property type="molecule type" value="Genomic_DNA"/>
</dbReference>